<proteinExistence type="predicted"/>
<dbReference type="KEGG" id="srhi:H9L12_00155"/>
<dbReference type="Proteomes" id="UP000515955">
    <property type="component" value="Chromosome"/>
</dbReference>
<gene>
    <name evidence="2" type="ORF">H9L12_00155</name>
</gene>
<accession>A0A7G9SB94</accession>
<evidence type="ECO:0000256" key="1">
    <source>
        <dbReference type="SAM" id="MobiDB-lite"/>
    </source>
</evidence>
<dbReference type="RefSeq" id="WP_187542116.1">
    <property type="nucleotide sequence ID" value="NZ_CP060717.1"/>
</dbReference>
<evidence type="ECO:0000313" key="3">
    <source>
        <dbReference type="Proteomes" id="UP000515955"/>
    </source>
</evidence>
<organism evidence="2 3">
    <name type="scientific">Sphingomonas rhizophila</name>
    <dbReference type="NCBI Taxonomy" id="2071607"/>
    <lineage>
        <taxon>Bacteria</taxon>
        <taxon>Pseudomonadati</taxon>
        <taxon>Pseudomonadota</taxon>
        <taxon>Alphaproteobacteria</taxon>
        <taxon>Sphingomonadales</taxon>
        <taxon>Sphingomonadaceae</taxon>
        <taxon>Sphingomonas</taxon>
    </lineage>
</organism>
<name>A0A7G9SB94_9SPHN</name>
<dbReference type="AlphaFoldDB" id="A0A7G9SB94"/>
<dbReference type="EMBL" id="CP060717">
    <property type="protein sequence ID" value="QNN65119.1"/>
    <property type="molecule type" value="Genomic_DNA"/>
</dbReference>
<feature type="region of interest" description="Disordered" evidence="1">
    <location>
        <begin position="61"/>
        <end position="88"/>
    </location>
</feature>
<sequence>MRGRGDEQRIDGVALGNHEGQRLAIFGDGEVICEAGQLRRHLGVDDGAILAAQEIVTALAGGGSPDGQRGGASAAVERRTCQITSSVS</sequence>
<protein>
    <submittedName>
        <fullName evidence="2">Uncharacterized protein</fullName>
    </submittedName>
</protein>
<reference evidence="2 3" key="1">
    <citation type="submission" date="2020-08" db="EMBL/GenBank/DDBJ databases">
        <title>Genome sequence of Sphingomonas rhizophila KACC 19189T.</title>
        <authorList>
            <person name="Hyun D.-W."/>
            <person name="Bae J.-W."/>
        </authorList>
    </citation>
    <scope>NUCLEOTIDE SEQUENCE [LARGE SCALE GENOMIC DNA]</scope>
    <source>
        <strain evidence="2 3">KACC 19189</strain>
    </source>
</reference>
<feature type="compositionally biased region" description="Gly residues" evidence="1">
    <location>
        <begin position="61"/>
        <end position="70"/>
    </location>
</feature>
<evidence type="ECO:0000313" key="2">
    <source>
        <dbReference type="EMBL" id="QNN65119.1"/>
    </source>
</evidence>
<keyword evidence="3" id="KW-1185">Reference proteome</keyword>